<dbReference type="Proteomes" id="UP000472263">
    <property type="component" value="Chromosome 1"/>
</dbReference>
<feature type="compositionally biased region" description="Low complexity" evidence="2">
    <location>
        <begin position="235"/>
        <end position="249"/>
    </location>
</feature>
<evidence type="ECO:0000313" key="3">
    <source>
        <dbReference type="Ensembl" id="ENSMMDP00005045531.1"/>
    </source>
</evidence>
<feature type="compositionally biased region" description="Basic and acidic residues" evidence="2">
    <location>
        <begin position="128"/>
        <end position="143"/>
    </location>
</feature>
<evidence type="ECO:0000256" key="2">
    <source>
        <dbReference type="SAM" id="MobiDB-lite"/>
    </source>
</evidence>
<reference evidence="3" key="3">
    <citation type="submission" date="2025-09" db="UniProtKB">
        <authorList>
            <consortium name="Ensembl"/>
        </authorList>
    </citation>
    <scope>IDENTIFICATION</scope>
</reference>
<dbReference type="GO" id="GO:0008017">
    <property type="term" value="F:microtubule binding"/>
    <property type="evidence" value="ECO:0007669"/>
    <property type="project" value="TreeGrafter"/>
</dbReference>
<feature type="compositionally biased region" description="Basic residues" evidence="2">
    <location>
        <begin position="144"/>
        <end position="158"/>
    </location>
</feature>
<protein>
    <submittedName>
        <fullName evidence="3">Microtubule-associated protein 9</fullName>
    </submittedName>
</protein>
<feature type="coiled-coil region" evidence="1">
    <location>
        <begin position="286"/>
        <end position="401"/>
    </location>
</feature>
<dbReference type="GO" id="GO:0000235">
    <property type="term" value="C:astral microtubule"/>
    <property type="evidence" value="ECO:0007669"/>
    <property type="project" value="TreeGrafter"/>
</dbReference>
<feature type="compositionally biased region" description="Basic residues" evidence="2">
    <location>
        <begin position="23"/>
        <end position="35"/>
    </location>
</feature>
<dbReference type="GO" id="GO:0090307">
    <property type="term" value="P:mitotic spindle assembly"/>
    <property type="evidence" value="ECO:0007669"/>
    <property type="project" value="TreeGrafter"/>
</dbReference>
<reference evidence="3" key="1">
    <citation type="submission" date="2019-06" db="EMBL/GenBank/DDBJ databases">
        <authorList>
            <consortium name="Wellcome Sanger Institute Data Sharing"/>
        </authorList>
    </citation>
    <scope>NUCLEOTIDE SEQUENCE [LARGE SCALE GENOMIC DNA]</scope>
</reference>
<feature type="region of interest" description="Disordered" evidence="2">
    <location>
        <begin position="228"/>
        <end position="249"/>
    </location>
</feature>
<proteinExistence type="predicted"/>
<sequence length="471" mass="54627">FKTGRTKIKINDFEISDDEGKNDRKKKVSFLKTKRVSSPSRDVMASDSHGNEQPDSSTTLSYYQHSTSVNEEDDKSEQSGEDSTHPESARKSPSEDPSHQTSEGSQLDTSQSVSGVMETPDPFVSENGEERGASHFTEKDKNLILHHQKMPPKPKPRLRTAGLNFHVMEEQDEDAGSQDVSRPSSSSVSLPFSHDTTDRITVSPHVSLITCFFNSFSSFIVEERLSSPVDDNMTSSSSAKSSQRSQSACSLKVKSKYMGTLKVLDRKVSLEDSQPQGSDSLRAAIYQEWLKKKKEQLREKMQQKKQEEILREEREKEKQTKKEEAIVSYEVWKEKKAEVLRAKAREKQDMLRKQQRMKYLCVFEKWKQEHDELLKVKNRKQREAENKLKLEKQEMEEERKRNMCSGASLWRGIIFIFSGFYKHLSLQFLFQQMRKELEQRRQREERRIQAILQNSPPPPWSPPNKTVPFRR</sequence>
<dbReference type="InParanoid" id="A0A668AKS8"/>
<dbReference type="Ensembl" id="ENSMMDT00005046425.1">
    <property type="protein sequence ID" value="ENSMMDP00005045531.1"/>
    <property type="gene ID" value="ENSMMDG00005020877.1"/>
</dbReference>
<accession>A0A668AKS8</accession>
<dbReference type="AlphaFoldDB" id="A0A668AKS8"/>
<dbReference type="PANTHER" id="PTHR14739">
    <property type="entry name" value="MICROTUBULE-ASSOCIATED PROTEIN 9"/>
    <property type="match status" value="1"/>
</dbReference>
<keyword evidence="1" id="KW-0175">Coiled coil</keyword>
<feature type="compositionally biased region" description="Low complexity" evidence="2">
    <location>
        <begin position="177"/>
        <end position="193"/>
    </location>
</feature>
<evidence type="ECO:0000256" key="1">
    <source>
        <dbReference type="SAM" id="Coils"/>
    </source>
</evidence>
<dbReference type="GO" id="GO:1902412">
    <property type="term" value="P:regulation of mitotic cytokinesis"/>
    <property type="evidence" value="ECO:0007669"/>
    <property type="project" value="TreeGrafter"/>
</dbReference>
<dbReference type="PANTHER" id="PTHR14739:SF9">
    <property type="entry name" value="MICROTUBULE-ASSOCIATED PROTEIN 9"/>
    <property type="match status" value="1"/>
</dbReference>
<name>A0A668AKS8_9TELE</name>
<evidence type="ECO:0000313" key="4">
    <source>
        <dbReference type="Proteomes" id="UP000472263"/>
    </source>
</evidence>
<feature type="compositionally biased region" description="Polar residues" evidence="2">
    <location>
        <begin position="51"/>
        <end position="69"/>
    </location>
</feature>
<dbReference type="InterPro" id="IPR026106">
    <property type="entry name" value="MAP9"/>
</dbReference>
<dbReference type="GO" id="GO:0000281">
    <property type="term" value="P:mitotic cytokinesis"/>
    <property type="evidence" value="ECO:0007669"/>
    <property type="project" value="InterPro"/>
</dbReference>
<feature type="compositionally biased region" description="Polar residues" evidence="2">
    <location>
        <begin position="99"/>
        <end position="114"/>
    </location>
</feature>
<keyword evidence="4" id="KW-1185">Reference proteome</keyword>
<organism evidence="3 4">
    <name type="scientific">Myripristis murdjan</name>
    <name type="common">pinecone soldierfish</name>
    <dbReference type="NCBI Taxonomy" id="586833"/>
    <lineage>
        <taxon>Eukaryota</taxon>
        <taxon>Metazoa</taxon>
        <taxon>Chordata</taxon>
        <taxon>Craniata</taxon>
        <taxon>Vertebrata</taxon>
        <taxon>Euteleostomi</taxon>
        <taxon>Actinopterygii</taxon>
        <taxon>Neopterygii</taxon>
        <taxon>Teleostei</taxon>
        <taxon>Neoteleostei</taxon>
        <taxon>Acanthomorphata</taxon>
        <taxon>Holocentriformes</taxon>
        <taxon>Holocentridae</taxon>
        <taxon>Myripristis</taxon>
    </lineage>
</organism>
<feature type="region of interest" description="Disordered" evidence="2">
    <location>
        <begin position="1"/>
        <end position="196"/>
    </location>
</feature>
<feature type="region of interest" description="Disordered" evidence="2">
    <location>
        <begin position="452"/>
        <end position="471"/>
    </location>
</feature>
<dbReference type="GeneTree" id="ENSGT00730000111184"/>
<feature type="compositionally biased region" description="Basic and acidic residues" evidence="2">
    <location>
        <begin position="76"/>
        <end position="98"/>
    </location>
</feature>
<reference evidence="3" key="2">
    <citation type="submission" date="2025-08" db="UniProtKB">
        <authorList>
            <consortium name="Ensembl"/>
        </authorList>
    </citation>
    <scope>IDENTIFICATION</scope>
</reference>